<dbReference type="Proteomes" id="UP000709295">
    <property type="component" value="Unassembled WGS sequence"/>
</dbReference>
<reference evidence="2" key="1">
    <citation type="submission" date="2021-01" db="EMBL/GenBank/DDBJ databases">
        <title>Phytophthora aleatoria, a newly-described species from Pinus radiata is distinct from Phytophthora cactorum isolates based on comparative genomics.</title>
        <authorList>
            <person name="Mcdougal R."/>
            <person name="Panda P."/>
            <person name="Williams N."/>
            <person name="Studholme D.J."/>
        </authorList>
    </citation>
    <scope>NUCLEOTIDE SEQUENCE</scope>
    <source>
        <strain evidence="2">NZFS 4037</strain>
    </source>
</reference>
<evidence type="ECO:0000313" key="2">
    <source>
        <dbReference type="EMBL" id="KAG6942191.1"/>
    </source>
</evidence>
<evidence type="ECO:0000256" key="1">
    <source>
        <dbReference type="SAM" id="MobiDB-lite"/>
    </source>
</evidence>
<name>A0A8J5I3E3_9STRA</name>
<protein>
    <submittedName>
        <fullName evidence="2">Uncharacterized protein</fullName>
    </submittedName>
</protein>
<feature type="non-terminal residue" evidence="2">
    <location>
        <position position="1"/>
    </location>
</feature>
<keyword evidence="3" id="KW-1185">Reference proteome</keyword>
<feature type="region of interest" description="Disordered" evidence="1">
    <location>
        <begin position="1"/>
        <end position="38"/>
    </location>
</feature>
<feature type="compositionally biased region" description="Acidic residues" evidence="1">
    <location>
        <begin position="1"/>
        <end position="14"/>
    </location>
</feature>
<sequence>MFGSDSDFEPDADGQLEHDHTNDGDGGSADGGKSMENVECEEGNADARVAVAANDVNVMADGELDNSGDEVIERREYPDDTFEPDEDVAHMDDAFVEGLGGKITLEEIDKDAIRRFAWSAPSSELEPDSGDR</sequence>
<dbReference type="AlphaFoldDB" id="A0A8J5I3E3"/>
<organism evidence="2 3">
    <name type="scientific">Phytophthora aleatoria</name>
    <dbReference type="NCBI Taxonomy" id="2496075"/>
    <lineage>
        <taxon>Eukaryota</taxon>
        <taxon>Sar</taxon>
        <taxon>Stramenopiles</taxon>
        <taxon>Oomycota</taxon>
        <taxon>Peronosporomycetes</taxon>
        <taxon>Peronosporales</taxon>
        <taxon>Peronosporaceae</taxon>
        <taxon>Phytophthora</taxon>
    </lineage>
</organism>
<evidence type="ECO:0000313" key="3">
    <source>
        <dbReference type="Proteomes" id="UP000709295"/>
    </source>
</evidence>
<gene>
    <name evidence="2" type="ORF">JG688_00018264</name>
</gene>
<accession>A0A8J5I3E3</accession>
<proteinExistence type="predicted"/>
<comment type="caution">
    <text evidence="2">The sequence shown here is derived from an EMBL/GenBank/DDBJ whole genome shotgun (WGS) entry which is preliminary data.</text>
</comment>
<dbReference type="EMBL" id="JAENGY010003218">
    <property type="protein sequence ID" value="KAG6942191.1"/>
    <property type="molecule type" value="Genomic_DNA"/>
</dbReference>